<evidence type="ECO:0000256" key="3">
    <source>
        <dbReference type="ARBA" id="ARBA00008874"/>
    </source>
</evidence>
<evidence type="ECO:0000256" key="4">
    <source>
        <dbReference type="ARBA" id="ARBA00012513"/>
    </source>
</evidence>
<evidence type="ECO:0000256" key="2">
    <source>
        <dbReference type="ARBA" id="ARBA00004496"/>
    </source>
</evidence>
<comment type="catalytic activity">
    <reaction evidence="13">
        <text>L-threonyl-[protein] + ATP = O-phospho-L-threonyl-[protein] + ADP + H(+)</text>
        <dbReference type="Rhea" id="RHEA:46608"/>
        <dbReference type="Rhea" id="RHEA-COMP:11060"/>
        <dbReference type="Rhea" id="RHEA-COMP:11605"/>
        <dbReference type="ChEBI" id="CHEBI:15378"/>
        <dbReference type="ChEBI" id="CHEBI:30013"/>
        <dbReference type="ChEBI" id="CHEBI:30616"/>
        <dbReference type="ChEBI" id="CHEBI:61977"/>
        <dbReference type="ChEBI" id="CHEBI:456216"/>
        <dbReference type="EC" id="2.7.11.1"/>
    </reaction>
</comment>
<keyword evidence="7" id="KW-0808">Transferase</keyword>
<comment type="cofactor">
    <cofactor evidence="1">
        <name>Mg(2+)</name>
        <dbReference type="ChEBI" id="CHEBI:18420"/>
    </cofactor>
</comment>
<feature type="coiled-coil region" evidence="16">
    <location>
        <begin position="49"/>
        <end position="76"/>
    </location>
</feature>
<dbReference type="InterPro" id="IPR050629">
    <property type="entry name" value="STE20/SPS1-PAK"/>
</dbReference>
<keyword evidence="11 15" id="KW-0067">ATP-binding</keyword>
<sequence>MNQSLSNMNNLKKFQKVDPELIFTKQERIGRGSFGEVFKGIDKRTQEVVAIKIIDLEEAEDEIEDIQQEIMVLSQCDSPFVTKYFGSYLKGTKLWIIMEFLGGGSALDLMKAEKSFEEIHISIILREVLKGLDYLHSERKLHRDIKAANVLLSEHGDVKLADFGVAGQLTATTSKRNTFVGTPFWMAPEVIKQSAYDAKADIWSLGITAIELAEGEPPNSTMHPMKVLFLIPKNPPPTLSSSRYSKLFKEFVDACLNKNPENRPTAKELLKFPFIRRAKKNSYLIDLIDRYRKWRLERSDESETESDSDNDDTLRRGDNDVDDPWIMTVKGPSASSSSSMDSLSSSTSSTSSFIAGGIGSNNVSQPNSLADDDDEEEDEDDDQSDKMPHRLPDDEPDSRRNNHHVEENITHSPKHRVIVSSASSSDDYSSQNAFAKFHKLDQQMQQQNYQRNRSISPPAPAPVFKNQIHVQNSPAVVSGPTQSNNHHHHRDRDISLVGENNNFGHSKVRESPEKNKVSGQRDRDRDGSGGRATSSSHHSSSSHSHNQKSSTNHVNVSATNGVSTSVLSPLLLDLKKKSGTNGTAKAEALEDLRRAFESAELSSPGFSEVFLRETLSRLVPSISDARIKATVARMAREK</sequence>
<name>A0A226ET33_FOLCA</name>
<comment type="caution">
    <text evidence="19">The sequence shown here is derived from an EMBL/GenBank/DDBJ whole genome shotgun (WGS) entry which is preliminary data.</text>
</comment>
<dbReference type="Gene3D" id="3.30.200.20">
    <property type="entry name" value="Phosphorylase Kinase, domain 1"/>
    <property type="match status" value="1"/>
</dbReference>
<dbReference type="Gene3D" id="1.10.12.70">
    <property type="match status" value="1"/>
</dbReference>
<dbReference type="PANTHER" id="PTHR48012:SF10">
    <property type="entry name" value="FI20177P1"/>
    <property type="match status" value="1"/>
</dbReference>
<feature type="compositionally biased region" description="Low complexity" evidence="17">
    <location>
        <begin position="420"/>
        <end position="430"/>
    </location>
</feature>
<evidence type="ECO:0000256" key="9">
    <source>
        <dbReference type="ARBA" id="ARBA00022741"/>
    </source>
</evidence>
<keyword evidence="16" id="KW-0175">Coiled coil</keyword>
<evidence type="ECO:0000256" key="5">
    <source>
        <dbReference type="ARBA" id="ARBA00022490"/>
    </source>
</evidence>
<keyword evidence="9 15" id="KW-0547">Nucleotide-binding</keyword>
<dbReference type="PROSITE" id="PS00107">
    <property type="entry name" value="PROTEIN_KINASE_ATP"/>
    <property type="match status" value="1"/>
</dbReference>
<dbReference type="SMART" id="SM00220">
    <property type="entry name" value="S_TKc"/>
    <property type="match status" value="1"/>
</dbReference>
<evidence type="ECO:0000256" key="17">
    <source>
        <dbReference type="SAM" id="MobiDB-lite"/>
    </source>
</evidence>
<dbReference type="InterPro" id="IPR000719">
    <property type="entry name" value="Prot_kinase_dom"/>
</dbReference>
<comment type="subcellular location">
    <subcellularLocation>
        <location evidence="2">Cytoplasm</location>
    </subcellularLocation>
</comment>
<feature type="compositionally biased region" description="Low complexity" evidence="17">
    <location>
        <begin position="442"/>
        <end position="453"/>
    </location>
</feature>
<dbReference type="FunFam" id="1.10.510.10:FF:000207">
    <property type="entry name" value="serine/threonine-protein kinase dst1 isoform X1"/>
    <property type="match status" value="1"/>
</dbReference>
<evidence type="ECO:0000259" key="18">
    <source>
        <dbReference type="PROSITE" id="PS50011"/>
    </source>
</evidence>
<evidence type="ECO:0000256" key="10">
    <source>
        <dbReference type="ARBA" id="ARBA00022777"/>
    </source>
</evidence>
<comment type="catalytic activity">
    <reaction evidence="14">
        <text>L-seryl-[protein] + ATP = O-phospho-L-seryl-[protein] + ADP + H(+)</text>
        <dbReference type="Rhea" id="RHEA:17989"/>
        <dbReference type="Rhea" id="RHEA-COMP:9863"/>
        <dbReference type="Rhea" id="RHEA-COMP:11604"/>
        <dbReference type="ChEBI" id="CHEBI:15378"/>
        <dbReference type="ChEBI" id="CHEBI:29999"/>
        <dbReference type="ChEBI" id="CHEBI:30616"/>
        <dbReference type="ChEBI" id="CHEBI:83421"/>
        <dbReference type="ChEBI" id="CHEBI:456216"/>
        <dbReference type="EC" id="2.7.11.1"/>
    </reaction>
</comment>
<feature type="compositionally biased region" description="Polar residues" evidence="17">
    <location>
        <begin position="468"/>
        <end position="484"/>
    </location>
</feature>
<dbReference type="CDD" id="cd06609">
    <property type="entry name" value="STKc_MST3_like"/>
    <property type="match status" value="1"/>
</dbReference>
<keyword evidence="10 19" id="KW-0418">Kinase</keyword>
<accession>A0A226ET33</accession>
<dbReference type="InterPro" id="IPR048288">
    <property type="entry name" value="PDCD10_N"/>
</dbReference>
<evidence type="ECO:0000256" key="6">
    <source>
        <dbReference type="ARBA" id="ARBA00022527"/>
    </source>
</evidence>
<dbReference type="OMA" id="NTSMRIN"/>
<dbReference type="GO" id="GO:0005737">
    <property type="term" value="C:cytoplasm"/>
    <property type="evidence" value="ECO:0007669"/>
    <property type="project" value="UniProtKB-SubCell"/>
</dbReference>
<keyword evidence="12" id="KW-0460">Magnesium</keyword>
<feature type="region of interest" description="Disordered" evidence="17">
    <location>
        <begin position="442"/>
        <end position="556"/>
    </location>
</feature>
<dbReference type="InterPro" id="IPR046409">
    <property type="entry name" value="PDC10_dimerisation_sf"/>
</dbReference>
<dbReference type="Pfam" id="PF20929">
    <property type="entry name" value="PDCD10_N"/>
    <property type="match status" value="1"/>
</dbReference>
<dbReference type="GO" id="GO:0046872">
    <property type="term" value="F:metal ion binding"/>
    <property type="evidence" value="ECO:0007669"/>
    <property type="project" value="UniProtKB-KW"/>
</dbReference>
<evidence type="ECO:0000256" key="1">
    <source>
        <dbReference type="ARBA" id="ARBA00001946"/>
    </source>
</evidence>
<evidence type="ECO:0000256" key="15">
    <source>
        <dbReference type="PROSITE-ProRule" id="PRU10141"/>
    </source>
</evidence>
<evidence type="ECO:0000256" key="16">
    <source>
        <dbReference type="SAM" id="Coils"/>
    </source>
</evidence>
<dbReference type="Pfam" id="PF00069">
    <property type="entry name" value="Pkinase"/>
    <property type="match status" value="1"/>
</dbReference>
<evidence type="ECO:0000256" key="11">
    <source>
        <dbReference type="ARBA" id="ARBA00022840"/>
    </source>
</evidence>
<dbReference type="STRING" id="158441.A0A226ET33"/>
<comment type="similarity">
    <text evidence="3">Belongs to the protein kinase superfamily. STE Ser/Thr protein kinase family. STE20 subfamily.</text>
</comment>
<keyword evidence="5" id="KW-0963">Cytoplasm</keyword>
<feature type="compositionally biased region" description="Acidic residues" evidence="17">
    <location>
        <begin position="370"/>
        <end position="383"/>
    </location>
</feature>
<feature type="compositionally biased region" description="Acidic residues" evidence="17">
    <location>
        <begin position="302"/>
        <end position="311"/>
    </location>
</feature>
<dbReference type="EMBL" id="LNIX01000002">
    <property type="protein sequence ID" value="OXA59971.1"/>
    <property type="molecule type" value="Genomic_DNA"/>
</dbReference>
<dbReference type="AlphaFoldDB" id="A0A226ET33"/>
<evidence type="ECO:0000256" key="12">
    <source>
        <dbReference type="ARBA" id="ARBA00022842"/>
    </source>
</evidence>
<dbReference type="GO" id="GO:0005524">
    <property type="term" value="F:ATP binding"/>
    <property type="evidence" value="ECO:0007669"/>
    <property type="project" value="UniProtKB-UniRule"/>
</dbReference>
<feature type="binding site" evidence="15">
    <location>
        <position position="52"/>
    </location>
    <ligand>
        <name>ATP</name>
        <dbReference type="ChEBI" id="CHEBI:30616"/>
    </ligand>
</feature>
<dbReference type="OrthoDB" id="8693905at2759"/>
<protein>
    <recommendedName>
        <fullName evidence="4">non-specific serine/threonine protein kinase</fullName>
        <ecNumber evidence="4">2.7.11.1</ecNumber>
    </recommendedName>
</protein>
<dbReference type="InterPro" id="IPR017441">
    <property type="entry name" value="Protein_kinase_ATP_BS"/>
</dbReference>
<dbReference type="FunFam" id="3.30.200.20:FF:000092">
    <property type="entry name" value="Serine/threonine-protein kinase 24"/>
    <property type="match status" value="1"/>
</dbReference>
<evidence type="ECO:0000256" key="14">
    <source>
        <dbReference type="ARBA" id="ARBA00048679"/>
    </source>
</evidence>
<gene>
    <name evidence="19" type="ORF">Fcan01_04604</name>
</gene>
<dbReference type="Proteomes" id="UP000198287">
    <property type="component" value="Unassembled WGS sequence"/>
</dbReference>
<dbReference type="SUPFAM" id="SSF56112">
    <property type="entry name" value="Protein kinase-like (PK-like)"/>
    <property type="match status" value="1"/>
</dbReference>
<dbReference type="Gene3D" id="1.10.510.10">
    <property type="entry name" value="Transferase(Phosphotransferase) domain 1"/>
    <property type="match status" value="1"/>
</dbReference>
<feature type="compositionally biased region" description="Polar residues" evidence="17">
    <location>
        <begin position="547"/>
        <end position="556"/>
    </location>
</feature>
<evidence type="ECO:0000313" key="19">
    <source>
        <dbReference type="EMBL" id="OXA59971.1"/>
    </source>
</evidence>
<evidence type="ECO:0000256" key="7">
    <source>
        <dbReference type="ARBA" id="ARBA00022679"/>
    </source>
</evidence>
<feature type="domain" description="Protein kinase" evidence="18">
    <location>
        <begin position="23"/>
        <end position="275"/>
    </location>
</feature>
<dbReference type="PROSITE" id="PS50011">
    <property type="entry name" value="PROTEIN_KINASE_DOM"/>
    <property type="match status" value="1"/>
</dbReference>
<organism evidence="19 20">
    <name type="scientific">Folsomia candida</name>
    <name type="common">Springtail</name>
    <dbReference type="NCBI Taxonomy" id="158441"/>
    <lineage>
        <taxon>Eukaryota</taxon>
        <taxon>Metazoa</taxon>
        <taxon>Ecdysozoa</taxon>
        <taxon>Arthropoda</taxon>
        <taxon>Hexapoda</taxon>
        <taxon>Collembola</taxon>
        <taxon>Entomobryomorpha</taxon>
        <taxon>Isotomoidea</taxon>
        <taxon>Isotomidae</taxon>
        <taxon>Proisotominae</taxon>
        <taxon>Folsomia</taxon>
    </lineage>
</organism>
<feature type="compositionally biased region" description="Basic and acidic residues" evidence="17">
    <location>
        <begin position="384"/>
        <end position="409"/>
    </location>
</feature>
<feature type="region of interest" description="Disordered" evidence="17">
    <location>
        <begin position="298"/>
        <end position="430"/>
    </location>
</feature>
<proteinExistence type="inferred from homology"/>
<reference evidence="19 20" key="1">
    <citation type="submission" date="2015-12" db="EMBL/GenBank/DDBJ databases">
        <title>The genome of Folsomia candida.</title>
        <authorList>
            <person name="Faddeeva A."/>
            <person name="Derks M.F."/>
            <person name="Anvar Y."/>
            <person name="Smit S."/>
            <person name="Van Straalen N."/>
            <person name="Roelofs D."/>
        </authorList>
    </citation>
    <scope>NUCLEOTIDE SEQUENCE [LARGE SCALE GENOMIC DNA]</scope>
    <source>
        <strain evidence="19 20">VU population</strain>
        <tissue evidence="19">Whole body</tissue>
    </source>
</reference>
<keyword evidence="6" id="KW-0723">Serine/threonine-protein kinase</keyword>
<dbReference type="GO" id="GO:0004674">
    <property type="term" value="F:protein serine/threonine kinase activity"/>
    <property type="evidence" value="ECO:0007669"/>
    <property type="project" value="UniProtKB-KW"/>
</dbReference>
<evidence type="ECO:0000256" key="13">
    <source>
        <dbReference type="ARBA" id="ARBA00047899"/>
    </source>
</evidence>
<feature type="compositionally biased region" description="Basic and acidic residues" evidence="17">
    <location>
        <begin position="507"/>
        <end position="528"/>
    </location>
</feature>
<dbReference type="PANTHER" id="PTHR48012">
    <property type="entry name" value="STERILE20-LIKE KINASE, ISOFORM B-RELATED"/>
    <property type="match status" value="1"/>
</dbReference>
<evidence type="ECO:0000313" key="20">
    <source>
        <dbReference type="Proteomes" id="UP000198287"/>
    </source>
</evidence>
<feature type="compositionally biased region" description="Low complexity" evidence="17">
    <location>
        <begin position="333"/>
        <end position="352"/>
    </location>
</feature>
<evidence type="ECO:0000256" key="8">
    <source>
        <dbReference type="ARBA" id="ARBA00022723"/>
    </source>
</evidence>
<keyword evidence="20" id="KW-1185">Reference proteome</keyword>
<keyword evidence="8" id="KW-0479">Metal-binding</keyword>
<feature type="compositionally biased region" description="Low complexity" evidence="17">
    <location>
        <begin position="531"/>
        <end position="544"/>
    </location>
</feature>
<dbReference type="EC" id="2.7.11.1" evidence="4"/>
<dbReference type="InterPro" id="IPR011009">
    <property type="entry name" value="Kinase-like_dom_sf"/>
</dbReference>